<keyword evidence="3" id="KW-1185">Reference proteome</keyword>
<dbReference type="AlphaFoldDB" id="A0A433T355"/>
<gene>
    <name evidence="2" type="ORF">EGW08_016230</name>
</gene>
<name>A0A433T355_ELYCH</name>
<protein>
    <submittedName>
        <fullName evidence="2">Uncharacterized protein</fullName>
    </submittedName>
</protein>
<dbReference type="EMBL" id="RQTK01000694">
    <property type="protein sequence ID" value="RUS75985.1"/>
    <property type="molecule type" value="Genomic_DNA"/>
</dbReference>
<feature type="signal peptide" evidence="1">
    <location>
        <begin position="1"/>
        <end position="25"/>
    </location>
</feature>
<evidence type="ECO:0000313" key="3">
    <source>
        <dbReference type="Proteomes" id="UP000271974"/>
    </source>
</evidence>
<dbReference type="OrthoDB" id="10533196at2759"/>
<feature type="chain" id="PRO_5019168471" evidence="1">
    <location>
        <begin position="26"/>
        <end position="237"/>
    </location>
</feature>
<evidence type="ECO:0000256" key="1">
    <source>
        <dbReference type="SAM" id="SignalP"/>
    </source>
</evidence>
<comment type="caution">
    <text evidence="2">The sequence shown here is derived from an EMBL/GenBank/DDBJ whole genome shotgun (WGS) entry which is preliminary data.</text>
</comment>
<proteinExistence type="predicted"/>
<evidence type="ECO:0000313" key="2">
    <source>
        <dbReference type="EMBL" id="RUS75985.1"/>
    </source>
</evidence>
<organism evidence="2 3">
    <name type="scientific">Elysia chlorotica</name>
    <name type="common">Eastern emerald elysia</name>
    <name type="synonym">Sea slug</name>
    <dbReference type="NCBI Taxonomy" id="188477"/>
    <lineage>
        <taxon>Eukaryota</taxon>
        <taxon>Metazoa</taxon>
        <taxon>Spiralia</taxon>
        <taxon>Lophotrochozoa</taxon>
        <taxon>Mollusca</taxon>
        <taxon>Gastropoda</taxon>
        <taxon>Heterobranchia</taxon>
        <taxon>Euthyneura</taxon>
        <taxon>Panpulmonata</taxon>
        <taxon>Sacoglossa</taxon>
        <taxon>Placobranchoidea</taxon>
        <taxon>Plakobranchidae</taxon>
        <taxon>Elysia</taxon>
    </lineage>
</organism>
<accession>A0A433T355</accession>
<sequence>MGIGKTAPVVCLLLIALGSRVGVMAHGKRLEERSYGSFPLNATSTTNTSTVTAATTALAYTQSDFIVTVLDVSRVRQSAGYLFTVRYVPHAQNVRVAYVLAAVKSQQETYSHLYELQAVAEQGGVRSVSFGWSFADYDGTDNNIVYFMTDTERVGIKVFMDPGTSGNLKTALHPWPLTVSPADQLVYRPGQDTPLLDIQYTNSTSMNLDIVMVNLRTGDAEFGEMVDHSSYFLSTIR</sequence>
<reference evidence="2 3" key="1">
    <citation type="submission" date="2019-01" db="EMBL/GenBank/DDBJ databases">
        <title>A draft genome assembly of the solar-powered sea slug Elysia chlorotica.</title>
        <authorList>
            <person name="Cai H."/>
            <person name="Li Q."/>
            <person name="Fang X."/>
            <person name="Li J."/>
            <person name="Curtis N.E."/>
            <person name="Altenburger A."/>
            <person name="Shibata T."/>
            <person name="Feng M."/>
            <person name="Maeda T."/>
            <person name="Schwartz J.A."/>
            <person name="Shigenobu S."/>
            <person name="Lundholm N."/>
            <person name="Nishiyama T."/>
            <person name="Yang H."/>
            <person name="Hasebe M."/>
            <person name="Li S."/>
            <person name="Pierce S.K."/>
            <person name="Wang J."/>
        </authorList>
    </citation>
    <scope>NUCLEOTIDE SEQUENCE [LARGE SCALE GENOMIC DNA]</scope>
    <source>
        <strain evidence="2">EC2010</strain>
        <tissue evidence="2">Whole organism of an adult</tissue>
    </source>
</reference>
<keyword evidence="1" id="KW-0732">Signal</keyword>
<dbReference type="Proteomes" id="UP000271974">
    <property type="component" value="Unassembled WGS sequence"/>
</dbReference>